<comment type="caution">
    <text evidence="3">The sequence shown here is derived from an EMBL/GenBank/DDBJ whole genome shotgun (WGS) entry which is preliminary data.</text>
</comment>
<name>A0ABV8V2E3_9GAMM</name>
<dbReference type="NCBIfam" id="TIGR02595">
    <property type="entry name" value="PEP_CTERM"/>
    <property type="match status" value="1"/>
</dbReference>
<gene>
    <name evidence="3" type="ORF">ACFOX3_06915</name>
</gene>
<feature type="chain" id="PRO_5045888426" evidence="1">
    <location>
        <begin position="23"/>
        <end position="256"/>
    </location>
</feature>
<dbReference type="InterPro" id="IPR013424">
    <property type="entry name" value="Ice-binding_C"/>
</dbReference>
<accession>A0ABV8V2E3</accession>
<reference evidence="4" key="1">
    <citation type="journal article" date="2019" name="Int. J. Syst. Evol. Microbiol.">
        <title>The Global Catalogue of Microorganisms (GCM) 10K type strain sequencing project: providing services to taxonomists for standard genome sequencing and annotation.</title>
        <authorList>
            <consortium name="The Broad Institute Genomics Platform"/>
            <consortium name="The Broad Institute Genome Sequencing Center for Infectious Disease"/>
            <person name="Wu L."/>
            <person name="Ma J."/>
        </authorList>
    </citation>
    <scope>NUCLEOTIDE SEQUENCE [LARGE SCALE GENOMIC DNA]</scope>
    <source>
        <strain evidence="4">CECT 8570</strain>
    </source>
</reference>
<keyword evidence="4" id="KW-1185">Reference proteome</keyword>
<feature type="signal peptide" evidence="1">
    <location>
        <begin position="1"/>
        <end position="22"/>
    </location>
</feature>
<dbReference type="EMBL" id="JBHSCX010000005">
    <property type="protein sequence ID" value="MFC4362023.1"/>
    <property type="molecule type" value="Genomic_DNA"/>
</dbReference>
<protein>
    <submittedName>
        <fullName evidence="3">PEP-CTERM sorting domain-containing protein</fullName>
    </submittedName>
</protein>
<keyword evidence="1" id="KW-0732">Signal</keyword>
<dbReference type="Proteomes" id="UP001595840">
    <property type="component" value="Unassembled WGS sequence"/>
</dbReference>
<evidence type="ECO:0000313" key="3">
    <source>
        <dbReference type="EMBL" id="MFC4362023.1"/>
    </source>
</evidence>
<feature type="domain" description="Ice-binding protein C-terminal" evidence="2">
    <location>
        <begin position="230"/>
        <end position="252"/>
    </location>
</feature>
<evidence type="ECO:0000256" key="1">
    <source>
        <dbReference type="SAM" id="SignalP"/>
    </source>
</evidence>
<sequence>MKSLIKSIAAVIFASMSLSASASLLDVWSGWTVMTVTNGDTDTLNENYVNPGYGGQAFDAEYLLYKYDASTGTLSFGLQTGFDILDGHYRTDGKDYYNGDLALSFDGDKSTYEYAIDFGNLTKTYHNGVNSSYNPQNIGQDAAGLYAVDTWNNDIAFDRSSPFAMSSGAFLTGGLMNEGSGSGADLATSYYNMFSFNVGALGLSSSFLNMDAHWTMSCGNDVIEAHAEVDVPEPAPFALLGLGLLGLAIARKRLSK</sequence>
<evidence type="ECO:0000313" key="4">
    <source>
        <dbReference type="Proteomes" id="UP001595840"/>
    </source>
</evidence>
<dbReference type="Pfam" id="PF07589">
    <property type="entry name" value="PEP-CTERM"/>
    <property type="match status" value="1"/>
</dbReference>
<evidence type="ECO:0000259" key="2">
    <source>
        <dbReference type="Pfam" id="PF07589"/>
    </source>
</evidence>
<dbReference type="RefSeq" id="WP_290259199.1">
    <property type="nucleotide sequence ID" value="NZ_JAUFQG010000004.1"/>
</dbReference>
<organism evidence="3 4">
    <name type="scientific">Simiduia curdlanivorans</name>
    <dbReference type="NCBI Taxonomy" id="1492769"/>
    <lineage>
        <taxon>Bacteria</taxon>
        <taxon>Pseudomonadati</taxon>
        <taxon>Pseudomonadota</taxon>
        <taxon>Gammaproteobacteria</taxon>
        <taxon>Cellvibrionales</taxon>
        <taxon>Cellvibrionaceae</taxon>
        <taxon>Simiduia</taxon>
    </lineage>
</organism>
<proteinExistence type="predicted"/>